<keyword evidence="5" id="KW-1185">Reference proteome</keyword>
<keyword evidence="2" id="KW-0804">Transcription</keyword>
<evidence type="ECO:0000259" key="3">
    <source>
        <dbReference type="Pfam" id="PF13305"/>
    </source>
</evidence>
<proteinExistence type="predicted"/>
<dbReference type="EMBL" id="JAGSOY010000045">
    <property type="protein sequence ID" value="MBU2712670.1"/>
    <property type="molecule type" value="Genomic_DNA"/>
</dbReference>
<dbReference type="SUPFAM" id="SSF48498">
    <property type="entry name" value="Tetracyclin repressor-like, C-terminal domain"/>
    <property type="match status" value="1"/>
</dbReference>
<name>A0ABS5ZFA6_9GAMM</name>
<comment type="caution">
    <text evidence="4">The sequence shown here is derived from an EMBL/GenBank/DDBJ whole genome shotgun (WGS) entry which is preliminary data.</text>
</comment>
<feature type="domain" description="HTH-type transcriptional regulator MT1864/Rv1816-like C-terminal" evidence="3">
    <location>
        <begin position="90"/>
        <end position="192"/>
    </location>
</feature>
<dbReference type="InterPro" id="IPR009057">
    <property type="entry name" value="Homeodomain-like_sf"/>
</dbReference>
<accession>A0ABS5ZFA6</accession>
<organism evidence="4 5">
    <name type="scientific">Zooshikella harenae</name>
    <dbReference type="NCBI Taxonomy" id="2827238"/>
    <lineage>
        <taxon>Bacteria</taxon>
        <taxon>Pseudomonadati</taxon>
        <taxon>Pseudomonadota</taxon>
        <taxon>Gammaproteobacteria</taxon>
        <taxon>Oceanospirillales</taxon>
        <taxon>Zooshikellaceae</taxon>
        <taxon>Zooshikella</taxon>
    </lineage>
</organism>
<evidence type="ECO:0000313" key="5">
    <source>
        <dbReference type="Proteomes" id="UP000690515"/>
    </source>
</evidence>
<evidence type="ECO:0000313" key="4">
    <source>
        <dbReference type="EMBL" id="MBU2712670.1"/>
    </source>
</evidence>
<dbReference type="InterPro" id="IPR025996">
    <property type="entry name" value="MT1864/Rv1816-like_C"/>
</dbReference>
<reference evidence="4 5" key="1">
    <citation type="submission" date="2021-04" db="EMBL/GenBank/DDBJ databases">
        <authorList>
            <person name="Pira H."/>
            <person name="Risdian C."/>
            <person name="Wink J."/>
        </authorList>
    </citation>
    <scope>NUCLEOTIDE SEQUENCE [LARGE SCALE GENOMIC DNA]</scope>
    <source>
        <strain evidence="4 5">WH53</strain>
    </source>
</reference>
<evidence type="ECO:0000256" key="2">
    <source>
        <dbReference type="ARBA" id="ARBA00023163"/>
    </source>
</evidence>
<gene>
    <name evidence="4" type="ORF">KCG35_16500</name>
</gene>
<dbReference type="Gene3D" id="1.10.357.10">
    <property type="entry name" value="Tetracycline Repressor, domain 2"/>
    <property type="match status" value="1"/>
</dbReference>
<dbReference type="SUPFAM" id="SSF46689">
    <property type="entry name" value="Homeodomain-like"/>
    <property type="match status" value="1"/>
</dbReference>
<evidence type="ECO:0000256" key="1">
    <source>
        <dbReference type="ARBA" id="ARBA00023015"/>
    </source>
</evidence>
<dbReference type="Pfam" id="PF13305">
    <property type="entry name" value="TetR_C_33"/>
    <property type="match status" value="1"/>
</dbReference>
<dbReference type="Proteomes" id="UP000690515">
    <property type="component" value="Unassembled WGS sequence"/>
</dbReference>
<keyword evidence="1" id="KW-0805">Transcription regulation</keyword>
<dbReference type="RefSeq" id="WP_215820898.1">
    <property type="nucleotide sequence ID" value="NZ_JAGSOY010000045.1"/>
</dbReference>
<sequence length="200" mass="23143">MARRNQHTKEEIQHLAIQAVETMLHQLHHEAISTRMVAKAIGYTVGTLYTVFKHQADMLLHVNARTMDRMYLHCQRGITDSNTPEHNLTLMALSYHQFALQEPNHWNLVFSLRLPENEPIPQWQQANIDQIFHLLENELTRLHPNMSQQTIQKNARILWSGVHGMTTLALNNKLFIEGITDIETLLSNLVHQLVFSWSGA</sequence>
<dbReference type="InterPro" id="IPR036271">
    <property type="entry name" value="Tet_transcr_reg_TetR-rel_C_sf"/>
</dbReference>
<protein>
    <submittedName>
        <fullName evidence="4">WHG domain-containing protein</fullName>
    </submittedName>
</protein>